<organism evidence="10 11">
    <name type="scientific">Waddlia chondrophila (strain ATCC VR-1470 / WSU 86-1044)</name>
    <dbReference type="NCBI Taxonomy" id="716544"/>
    <lineage>
        <taxon>Bacteria</taxon>
        <taxon>Pseudomonadati</taxon>
        <taxon>Chlamydiota</taxon>
        <taxon>Chlamydiia</taxon>
        <taxon>Parachlamydiales</taxon>
        <taxon>Waddliaceae</taxon>
        <taxon>Waddlia</taxon>
    </lineage>
</organism>
<evidence type="ECO:0000256" key="3">
    <source>
        <dbReference type="ARBA" id="ARBA00022723"/>
    </source>
</evidence>
<dbReference type="InterPro" id="IPR006680">
    <property type="entry name" value="Amidohydro-rel"/>
</dbReference>
<comment type="pathway">
    <text evidence="1">Amino-acid degradation.</text>
</comment>
<dbReference type="NCBIfam" id="TIGR01224">
    <property type="entry name" value="hutI"/>
    <property type="match status" value="1"/>
</dbReference>
<evidence type="ECO:0000256" key="2">
    <source>
        <dbReference type="ARBA" id="ARBA00012864"/>
    </source>
</evidence>
<reference evidence="10 11" key="1">
    <citation type="journal article" date="2010" name="PLoS ONE">
        <title>The Waddlia genome: a window into chlamydial biology.</title>
        <authorList>
            <person name="Bertelli C."/>
            <person name="Collyn F."/>
            <person name="Croxatto A."/>
            <person name="Ruckert C."/>
            <person name="Polkinghorne A."/>
            <person name="Kebbi-Beghdadi C."/>
            <person name="Goesmann A."/>
            <person name="Vaughan L."/>
            <person name="Greub G."/>
        </authorList>
    </citation>
    <scope>NUCLEOTIDE SEQUENCE [LARGE SCALE GENOMIC DNA]</scope>
    <source>
        <strain evidence="11">ATCC VR-1470 / WSU 86-1044</strain>
    </source>
</reference>
<keyword evidence="3" id="KW-0479">Metal-binding</keyword>
<keyword evidence="5" id="KW-0369">Histidine metabolism</keyword>
<dbReference type="AlphaFoldDB" id="D6YWA5"/>
<dbReference type="EC" id="3.5.2.7" evidence="2 8"/>
<dbReference type="PANTHER" id="PTHR42752:SF1">
    <property type="entry name" value="IMIDAZOLONEPROPIONASE-RELATED"/>
    <property type="match status" value="1"/>
</dbReference>
<dbReference type="SUPFAM" id="SSF51556">
    <property type="entry name" value="Metallo-dependent hydrolases"/>
    <property type="match status" value="1"/>
</dbReference>
<dbReference type="InterPro" id="IPR011059">
    <property type="entry name" value="Metal-dep_hydrolase_composite"/>
</dbReference>
<dbReference type="PANTHER" id="PTHR42752">
    <property type="entry name" value="IMIDAZOLONEPROPIONASE"/>
    <property type="match status" value="1"/>
</dbReference>
<dbReference type="EMBL" id="CP001928">
    <property type="protein sequence ID" value="ADI38416.1"/>
    <property type="molecule type" value="Genomic_DNA"/>
</dbReference>
<dbReference type="GO" id="GO:0046872">
    <property type="term" value="F:metal ion binding"/>
    <property type="evidence" value="ECO:0007669"/>
    <property type="project" value="UniProtKB-KW"/>
</dbReference>
<dbReference type="SUPFAM" id="SSF51338">
    <property type="entry name" value="Composite domain of metallo-dependent hydrolases"/>
    <property type="match status" value="2"/>
</dbReference>
<gene>
    <name evidence="10" type="primary">hutI</name>
    <name evidence="10" type="ordered locus">wcw_1057</name>
</gene>
<dbReference type="InterPro" id="IPR032466">
    <property type="entry name" value="Metal_Hydrolase"/>
</dbReference>
<evidence type="ECO:0000256" key="4">
    <source>
        <dbReference type="ARBA" id="ARBA00022801"/>
    </source>
</evidence>
<feature type="domain" description="Amidohydrolase-related" evidence="9">
    <location>
        <begin position="64"/>
        <end position="398"/>
    </location>
</feature>
<protein>
    <recommendedName>
        <fullName evidence="2 8">Imidazolonepropionase</fullName>
        <ecNumber evidence="2 8">3.5.2.7</ecNumber>
    </recommendedName>
</protein>
<dbReference type="GO" id="GO:0005737">
    <property type="term" value="C:cytoplasm"/>
    <property type="evidence" value="ECO:0007669"/>
    <property type="project" value="UniProtKB-UniRule"/>
</dbReference>
<keyword evidence="7" id="KW-0408">Iron</keyword>
<evidence type="ECO:0000256" key="5">
    <source>
        <dbReference type="ARBA" id="ARBA00022808"/>
    </source>
</evidence>
<dbReference type="Proteomes" id="UP000001505">
    <property type="component" value="Chromosome"/>
</dbReference>
<dbReference type="OrthoDB" id="9776455at2"/>
<dbReference type="GO" id="GO:0019556">
    <property type="term" value="P:L-histidine catabolic process to glutamate and formamide"/>
    <property type="evidence" value="ECO:0007669"/>
    <property type="project" value="UniProtKB-UniRule"/>
</dbReference>
<dbReference type="Pfam" id="PF01979">
    <property type="entry name" value="Amidohydro_1"/>
    <property type="match status" value="1"/>
</dbReference>
<name>D6YWA5_WADCW</name>
<sequence>MKLIGPFAQLVTMRNVRNAGPVEDVSLEILPHVGILIEDGKIAKIDNYENLRADDQITFDSPVIAIPGLIDAHTHLCWGGSRTRDYALRVRGVSYQEIAKQGGGILDTVAQTREASLEELTNVVDQHLDQQLSWGVATTEVKSGYGLSVESELKMLKAIQIAARKHPVDVISTCLAAHTLPPEFNDRKQYLNHLQSALFPRLKPGTHRIDIFIEEGAFSPEEALPYLQYAKKLGFEITVHANQFTHAGVNVACQVGAVSADHLEHLTKDEICLLKQSGIIAVALPGASLGLGERMAPVRKMLDAGLSVAIASDWNPGSAPMGNLLAQAALLGAFEKLSLAETLAGITKRAAAALKLPDRGVLEVGKRCDLTVFKASDWREIFYYQGSLQPSDTVIQGKRFHHVDRSR</sequence>
<evidence type="ECO:0000259" key="9">
    <source>
        <dbReference type="Pfam" id="PF01979"/>
    </source>
</evidence>
<proteinExistence type="predicted"/>
<evidence type="ECO:0000256" key="7">
    <source>
        <dbReference type="ARBA" id="ARBA00023004"/>
    </source>
</evidence>
<dbReference type="KEGG" id="wch:wcw_1057"/>
<evidence type="ECO:0000256" key="6">
    <source>
        <dbReference type="ARBA" id="ARBA00022833"/>
    </source>
</evidence>
<dbReference type="HOGENOM" id="CLU_041647_0_1_0"/>
<evidence type="ECO:0000313" key="10">
    <source>
        <dbReference type="EMBL" id="ADI38416.1"/>
    </source>
</evidence>
<dbReference type="STRING" id="716544.wcw_1057"/>
<keyword evidence="11" id="KW-1185">Reference proteome</keyword>
<accession>D6YWA5</accession>
<keyword evidence="4 10" id="KW-0378">Hydrolase</keyword>
<dbReference type="Gene3D" id="3.20.20.140">
    <property type="entry name" value="Metal-dependent hydrolases"/>
    <property type="match status" value="1"/>
</dbReference>
<evidence type="ECO:0000256" key="8">
    <source>
        <dbReference type="NCBIfam" id="TIGR01224"/>
    </source>
</evidence>
<dbReference type="InterPro" id="IPR005920">
    <property type="entry name" value="HutI"/>
</dbReference>
<evidence type="ECO:0000313" key="11">
    <source>
        <dbReference type="Proteomes" id="UP000001505"/>
    </source>
</evidence>
<dbReference type="RefSeq" id="WP_013182130.1">
    <property type="nucleotide sequence ID" value="NC_014225.1"/>
</dbReference>
<keyword evidence="6" id="KW-0862">Zinc</keyword>
<dbReference type="Gene3D" id="2.30.40.10">
    <property type="entry name" value="Urease, subunit C, domain 1"/>
    <property type="match status" value="1"/>
</dbReference>
<dbReference type="eggNOG" id="COG1228">
    <property type="taxonomic scope" value="Bacteria"/>
</dbReference>
<dbReference type="GO" id="GO:0050480">
    <property type="term" value="F:imidazolonepropionase activity"/>
    <property type="evidence" value="ECO:0007669"/>
    <property type="project" value="UniProtKB-UniRule"/>
</dbReference>
<evidence type="ECO:0000256" key="1">
    <source>
        <dbReference type="ARBA" id="ARBA00005023"/>
    </source>
</evidence>